<keyword evidence="2" id="KW-1185">Reference proteome</keyword>
<dbReference type="EMBL" id="VUJX02000019">
    <property type="protein sequence ID" value="KAL0929281.1"/>
    <property type="molecule type" value="Genomic_DNA"/>
</dbReference>
<comment type="caution">
    <text evidence="1">The sequence shown here is derived from an EMBL/GenBank/DDBJ whole genome shotgun (WGS) entry which is preliminary data.</text>
</comment>
<proteinExistence type="predicted"/>
<accession>A0ACC3YBS7</accession>
<sequence>MSANNNNNIINNQQQQQQQQQHNLRPRPPVPADPDFVQTFPYTSAPTTESVRRYVDQTILPAAAASPASASRASAILLTNLEGEARLLDVELRAAAVTRPGDVRAAAALRDLNDLWPHGQWCPPAFRPPGDLPASLLTEMLAFSRLVSGRMGRDWLPRLWMGPPAIHPAGVLHLAMQGNVYLTRHVIRAARFDFIQPALAPVLAPALAPVPPAPPPPPPPAPAPIPVSFHTELETRLRQVRVALEQQESSRQVEQEHQDDDSLFGARVGSVRAASARDSQGPPPLLGLDLDVDLELDLGLDLDINPGIDNSEAFLTPQDLATHDGEPVVSPPDQQPVSLVPGEDILRHASDLLRSIDDDIRKMGRPIEHYFGIGPDEDDDNDDNNNVDEVGWLGAPLNDDFNIGPGDHDDGDDDNEMPSRSDRSSEQADLLPPFVLPPAPKSPTSWVYKELP</sequence>
<evidence type="ECO:0000313" key="1">
    <source>
        <dbReference type="EMBL" id="KAL0929281.1"/>
    </source>
</evidence>
<gene>
    <name evidence="1" type="ORF">CTRU02_215734</name>
</gene>
<evidence type="ECO:0000313" key="2">
    <source>
        <dbReference type="Proteomes" id="UP000805649"/>
    </source>
</evidence>
<name>A0ACC3YBS7_COLTU</name>
<dbReference type="Proteomes" id="UP000805649">
    <property type="component" value="Unassembled WGS sequence"/>
</dbReference>
<protein>
    <submittedName>
        <fullName evidence="1">Uncharacterized protein</fullName>
    </submittedName>
</protein>
<organism evidence="1 2">
    <name type="scientific">Colletotrichum truncatum</name>
    <name type="common">Anthracnose fungus</name>
    <name type="synonym">Colletotrichum capsici</name>
    <dbReference type="NCBI Taxonomy" id="5467"/>
    <lineage>
        <taxon>Eukaryota</taxon>
        <taxon>Fungi</taxon>
        <taxon>Dikarya</taxon>
        <taxon>Ascomycota</taxon>
        <taxon>Pezizomycotina</taxon>
        <taxon>Sordariomycetes</taxon>
        <taxon>Hypocreomycetidae</taxon>
        <taxon>Glomerellales</taxon>
        <taxon>Glomerellaceae</taxon>
        <taxon>Colletotrichum</taxon>
        <taxon>Colletotrichum truncatum species complex</taxon>
    </lineage>
</organism>
<reference evidence="1 2" key="1">
    <citation type="journal article" date="2020" name="Phytopathology">
        <title>Genome Sequence Resources of Colletotrichum truncatum, C. plurivorum, C. musicola, and C. sojae: Four Species Pathogenic to Soybean (Glycine max).</title>
        <authorList>
            <person name="Rogerio F."/>
            <person name="Boufleur T.R."/>
            <person name="Ciampi-Guillardi M."/>
            <person name="Sukno S.A."/>
            <person name="Thon M.R."/>
            <person name="Massola Junior N.S."/>
            <person name="Baroncelli R."/>
        </authorList>
    </citation>
    <scope>NUCLEOTIDE SEQUENCE [LARGE SCALE GENOMIC DNA]</scope>
    <source>
        <strain evidence="1 2">CMES1059</strain>
    </source>
</reference>